<reference evidence="1" key="2">
    <citation type="submission" date="2007-03" db="EMBL/GenBank/DDBJ databases">
        <authorList>
            <consortium name="The International Medicago Genome Annotation Group"/>
        </authorList>
    </citation>
    <scope>NUCLEOTIDE SEQUENCE</scope>
</reference>
<sequence length="119" mass="13886">MPQQEPPQHLEPRSFDFSSFSTYFAQQEQRYQRQEQQDHFIMDQNAALFRSHQGYQSLYNARLDPAYQMLTPQSYVASCMWLGDRPTFYGGTEHYGATEDDDRTVNVDGDVMEQDGADQ</sequence>
<name>A2Q2P7_MEDTR</name>
<evidence type="ECO:0000313" key="1">
    <source>
        <dbReference type="EMBL" id="ABN07934.1"/>
    </source>
</evidence>
<reference evidence="1" key="1">
    <citation type="submission" date="2004-12" db="EMBL/GenBank/DDBJ databases">
        <authorList>
            <person name="Town C.D."/>
        </authorList>
    </citation>
    <scope>NUCLEOTIDE SEQUENCE</scope>
</reference>
<accession>A2Q2P7</accession>
<dbReference type="AlphaFoldDB" id="A2Q2P7"/>
<proteinExistence type="predicted"/>
<dbReference type="EMBL" id="AC151524">
    <property type="protein sequence ID" value="ABN07934.1"/>
    <property type="molecule type" value="Genomic_DNA"/>
</dbReference>
<gene>
    <name evidence="1" type="ORF">MtrDRAFT_AC151524g18v2</name>
</gene>
<protein>
    <submittedName>
        <fullName evidence="1">Uncharacterized protein</fullName>
    </submittedName>
</protein>
<organism evidence="1">
    <name type="scientific">Medicago truncatula</name>
    <name type="common">Barrel medic</name>
    <name type="synonym">Medicago tribuloides</name>
    <dbReference type="NCBI Taxonomy" id="3880"/>
    <lineage>
        <taxon>Eukaryota</taxon>
        <taxon>Viridiplantae</taxon>
        <taxon>Streptophyta</taxon>
        <taxon>Embryophyta</taxon>
        <taxon>Tracheophyta</taxon>
        <taxon>Spermatophyta</taxon>
        <taxon>Magnoliopsida</taxon>
        <taxon>eudicotyledons</taxon>
        <taxon>Gunneridae</taxon>
        <taxon>Pentapetalae</taxon>
        <taxon>rosids</taxon>
        <taxon>fabids</taxon>
        <taxon>Fabales</taxon>
        <taxon>Fabaceae</taxon>
        <taxon>Papilionoideae</taxon>
        <taxon>50 kb inversion clade</taxon>
        <taxon>NPAAA clade</taxon>
        <taxon>Hologalegina</taxon>
        <taxon>IRL clade</taxon>
        <taxon>Trifolieae</taxon>
        <taxon>Medicago</taxon>
    </lineage>
</organism>